<name>G0VIT5_NAUCA</name>
<gene>
    <name evidence="3" type="primary">NCAS0H01020</name>
    <name evidence="3" type="ordered locus">NCAS_0H01020</name>
</gene>
<dbReference type="InterPro" id="IPR008675">
    <property type="entry name" value="Mating_factor_alpha_N"/>
</dbReference>
<dbReference type="KEGG" id="ncs:NCAS_0H01020"/>
<dbReference type="GO" id="GO:0000772">
    <property type="term" value="F:mating pheromone activity"/>
    <property type="evidence" value="ECO:0007669"/>
    <property type="project" value="InterPro"/>
</dbReference>
<organism evidence="3 4">
    <name type="scientific">Naumovozyma castellii</name>
    <name type="common">Yeast</name>
    <name type="synonym">Saccharomyces castellii</name>
    <dbReference type="NCBI Taxonomy" id="27288"/>
    <lineage>
        <taxon>Eukaryota</taxon>
        <taxon>Fungi</taxon>
        <taxon>Dikarya</taxon>
        <taxon>Ascomycota</taxon>
        <taxon>Saccharomycotina</taxon>
        <taxon>Saccharomycetes</taxon>
        <taxon>Saccharomycetales</taxon>
        <taxon>Saccharomycetaceae</taxon>
        <taxon>Naumovozyma</taxon>
    </lineage>
</organism>
<accession>G0VIT5</accession>
<dbReference type="Pfam" id="PF04648">
    <property type="entry name" value="MF_alpha"/>
    <property type="match status" value="1"/>
</dbReference>
<proteinExistence type="predicted"/>
<reference evidence="3 4" key="1">
    <citation type="journal article" date="2011" name="Proc. Natl. Acad. Sci. U.S.A.">
        <title>Evolutionary erosion of yeast sex chromosomes by mating-type switching accidents.</title>
        <authorList>
            <person name="Gordon J.L."/>
            <person name="Armisen D."/>
            <person name="Proux-Wera E."/>
            <person name="Oheigeartaigh S.S."/>
            <person name="Byrne K.P."/>
            <person name="Wolfe K.H."/>
        </authorList>
    </citation>
    <scope>NUCLEOTIDE SEQUENCE [LARGE SCALE GENOMIC DNA]</scope>
    <source>
        <strain evidence="4">ATCC 76901 / BCRC 22586 / CBS 4309 / NBRC 1992 / NRRL Y-12630</strain>
    </source>
</reference>
<sequence>MQLASIILAFLIASFFSIAVPIQLSDNLANSRQEIPKEAVIGYLDFGSQRDITLLPFANSTTSGLLFANSTLLEQASVGNNRTLLKREAKWHWLSLDAGQPLYKRDAKPPKWGNFKFWNPTPVNTFFPDDPMADI</sequence>
<evidence type="ECO:0000259" key="2">
    <source>
        <dbReference type="Pfam" id="PF05436"/>
    </source>
</evidence>
<dbReference type="Proteomes" id="UP000001640">
    <property type="component" value="Chromosome 8"/>
</dbReference>
<dbReference type="GeneID" id="96905091"/>
<dbReference type="RefSeq" id="XP_003677761.1">
    <property type="nucleotide sequence ID" value="XM_003677713.1"/>
</dbReference>
<dbReference type="InParanoid" id="G0VIT5"/>
<dbReference type="HOGENOM" id="CLU_136956_0_0_1"/>
<evidence type="ECO:0000313" key="4">
    <source>
        <dbReference type="Proteomes" id="UP000001640"/>
    </source>
</evidence>
<keyword evidence="1" id="KW-0732">Signal</keyword>
<dbReference type="InterPro" id="IPR006742">
    <property type="entry name" value="Mating_factor_alpha_C"/>
</dbReference>
<dbReference type="OrthoDB" id="3766782at2759"/>
<keyword evidence="4" id="KW-1185">Reference proteome</keyword>
<dbReference type="GO" id="GO:0005576">
    <property type="term" value="C:extracellular region"/>
    <property type="evidence" value="ECO:0007669"/>
    <property type="project" value="InterPro"/>
</dbReference>
<feature type="domain" description="Mating factor alpha precursor N-terminal" evidence="2">
    <location>
        <begin position="1"/>
        <end position="88"/>
    </location>
</feature>
<dbReference type="GO" id="GO:0007618">
    <property type="term" value="P:mating"/>
    <property type="evidence" value="ECO:0007669"/>
    <property type="project" value="InterPro"/>
</dbReference>
<feature type="signal peptide" evidence="1">
    <location>
        <begin position="1"/>
        <end position="19"/>
    </location>
</feature>
<evidence type="ECO:0000313" key="3">
    <source>
        <dbReference type="EMBL" id="CCC71412.1"/>
    </source>
</evidence>
<reference key="2">
    <citation type="submission" date="2011-08" db="EMBL/GenBank/DDBJ databases">
        <title>Genome sequence of Naumovozyma castellii.</title>
        <authorList>
            <person name="Gordon J.L."/>
            <person name="Armisen D."/>
            <person name="Proux-Wera E."/>
            <person name="OhEigeartaigh S.S."/>
            <person name="Byrne K.P."/>
            <person name="Wolfe K.H."/>
        </authorList>
    </citation>
    <scope>NUCLEOTIDE SEQUENCE</scope>
    <source>
        <strain>Type strain:CBS 4309</strain>
    </source>
</reference>
<evidence type="ECO:0000256" key="1">
    <source>
        <dbReference type="SAM" id="SignalP"/>
    </source>
</evidence>
<dbReference type="AlphaFoldDB" id="G0VIT5"/>
<dbReference type="Pfam" id="PF05436">
    <property type="entry name" value="MF_alpha_N"/>
    <property type="match status" value="1"/>
</dbReference>
<feature type="chain" id="PRO_5003411153" description="Mating factor alpha precursor N-terminal domain-containing protein" evidence="1">
    <location>
        <begin position="20"/>
        <end position="135"/>
    </location>
</feature>
<dbReference type="EMBL" id="HE576759">
    <property type="protein sequence ID" value="CCC71412.1"/>
    <property type="molecule type" value="Genomic_DNA"/>
</dbReference>
<protein>
    <recommendedName>
        <fullName evidence="2">Mating factor alpha precursor N-terminal domain-containing protein</fullName>
    </recommendedName>
</protein>
<dbReference type="STRING" id="1064592.G0VIT5"/>